<dbReference type="SMART" id="SM01336">
    <property type="entry name" value="zf-PARP"/>
    <property type="match status" value="1"/>
</dbReference>
<evidence type="ECO:0000259" key="7">
    <source>
        <dbReference type="SMART" id="SM01336"/>
    </source>
</evidence>
<gene>
    <name evidence="8" type="primary">g4535</name>
    <name evidence="8" type="ORF">EsDP_00004535</name>
</gene>
<evidence type="ECO:0000256" key="5">
    <source>
        <dbReference type="ARBA" id="ARBA00023242"/>
    </source>
</evidence>
<dbReference type="Pfam" id="PF00645">
    <property type="entry name" value="zf-PARP"/>
    <property type="match status" value="1"/>
</dbReference>
<reference evidence="9" key="1">
    <citation type="submission" date="2024-06" db="EMBL/GenBank/DDBJ databases">
        <title>Draft Genome Sequences of Epichloe bromicola Strains Isolated from Elymus ciliaris.</title>
        <authorList>
            <consortium name="Epichloe bromicola genome sequencing consortium"/>
            <person name="Miura A."/>
            <person name="Imano S."/>
            <person name="Ashida A."/>
            <person name="Sato I."/>
            <person name="Chiba S."/>
            <person name="Tanaka A."/>
            <person name="Camagna M."/>
            <person name="Takemoto D."/>
        </authorList>
    </citation>
    <scope>NUCLEOTIDE SEQUENCE [LARGE SCALE GENOMIC DNA]</scope>
    <source>
        <strain evidence="9">DP</strain>
    </source>
</reference>
<dbReference type="SUPFAM" id="SSF57716">
    <property type="entry name" value="Glucocorticoid receptor-like (DNA-binding domain)"/>
    <property type="match status" value="1"/>
</dbReference>
<comment type="caution">
    <text evidence="8">The sequence shown here is derived from an EMBL/GenBank/DDBJ whole genome shotgun (WGS) entry which is preliminary data.</text>
</comment>
<organism evidence="8 9">
    <name type="scientific">Epichloe bromicola</name>
    <dbReference type="NCBI Taxonomy" id="79588"/>
    <lineage>
        <taxon>Eukaryota</taxon>
        <taxon>Fungi</taxon>
        <taxon>Dikarya</taxon>
        <taxon>Ascomycota</taxon>
        <taxon>Pezizomycotina</taxon>
        <taxon>Sordariomycetes</taxon>
        <taxon>Hypocreomycetidae</taxon>
        <taxon>Hypocreales</taxon>
        <taxon>Clavicipitaceae</taxon>
        <taxon>Epichloe</taxon>
    </lineage>
</organism>
<evidence type="ECO:0000313" key="8">
    <source>
        <dbReference type="EMBL" id="GAB0136224.1"/>
    </source>
</evidence>
<dbReference type="EMBL" id="BAAFGZ010000178">
    <property type="protein sequence ID" value="GAB0136224.1"/>
    <property type="molecule type" value="Genomic_DNA"/>
</dbReference>
<keyword evidence="2" id="KW-0479">Metal-binding</keyword>
<keyword evidence="9" id="KW-1185">Reference proteome</keyword>
<comment type="subcellular location">
    <subcellularLocation>
        <location evidence="1">Nucleus</location>
    </subcellularLocation>
</comment>
<dbReference type="InterPro" id="IPR001510">
    <property type="entry name" value="Znf_PARP"/>
</dbReference>
<dbReference type="Gene3D" id="3.30.1740.10">
    <property type="entry name" value="Zinc finger, PARP-type"/>
    <property type="match status" value="1"/>
</dbReference>
<feature type="compositionally biased region" description="Basic residues" evidence="6">
    <location>
        <begin position="288"/>
        <end position="301"/>
    </location>
</feature>
<evidence type="ECO:0000256" key="6">
    <source>
        <dbReference type="SAM" id="MobiDB-lite"/>
    </source>
</evidence>
<evidence type="ECO:0000313" key="9">
    <source>
        <dbReference type="Proteomes" id="UP001562357"/>
    </source>
</evidence>
<feature type="compositionally biased region" description="Low complexity" evidence="6">
    <location>
        <begin position="146"/>
        <end position="157"/>
    </location>
</feature>
<protein>
    <recommendedName>
        <fullName evidence="7">PARP-type domain-containing protein</fullName>
    </recommendedName>
</protein>
<feature type="region of interest" description="Disordered" evidence="6">
    <location>
        <begin position="122"/>
        <end position="301"/>
    </location>
</feature>
<dbReference type="InterPro" id="IPR036957">
    <property type="entry name" value="Znf_PARP_sf"/>
</dbReference>
<feature type="compositionally biased region" description="Basic and acidic residues" evidence="6">
    <location>
        <begin position="124"/>
        <end position="143"/>
    </location>
</feature>
<accession>A0ABQ0CRZ9</accession>
<evidence type="ECO:0000256" key="2">
    <source>
        <dbReference type="ARBA" id="ARBA00022723"/>
    </source>
</evidence>
<feature type="compositionally biased region" description="Low complexity" evidence="6">
    <location>
        <begin position="257"/>
        <end position="268"/>
    </location>
</feature>
<sequence>MPQYRVEISPNNRATCKDTVCKKEQVKITKGEIRFGSWIEIQEHGSWSWKHWGCVSGSQLQNLRDECDKGDGDWDFDTIDGYDELTQVNTDFPKSKQRAFHLTWSFSDDDVKEKIRRCVQQAHIDPEDFKGDPEKNRPGEKGIHLTAKQKAAKAAAAETEEDEPEAAKPKKATKRGRKKADDDEQDDDKPKAKKSKTAKPSKPSKADMPVPAAKSRGRKAAVKEVSEEEDGGEEEEEEEDETEEEKPAPKKSKAKSKAANTKGSAKGNRQAAKKAAVDEDSADEKPVLKAKGRRSSRSTKA</sequence>
<feature type="compositionally biased region" description="Acidic residues" evidence="6">
    <location>
        <begin position="226"/>
        <end position="244"/>
    </location>
</feature>
<keyword evidence="5" id="KW-0539">Nucleus</keyword>
<feature type="domain" description="PARP-type" evidence="7">
    <location>
        <begin position="7"/>
        <end position="120"/>
    </location>
</feature>
<dbReference type="Proteomes" id="UP001562357">
    <property type="component" value="Unassembled WGS sequence"/>
</dbReference>
<evidence type="ECO:0000256" key="4">
    <source>
        <dbReference type="ARBA" id="ARBA00022833"/>
    </source>
</evidence>
<name>A0ABQ0CRZ9_9HYPO</name>
<keyword evidence="3" id="KW-0863">Zinc-finger</keyword>
<keyword evidence="4" id="KW-0862">Zinc</keyword>
<proteinExistence type="predicted"/>
<evidence type="ECO:0000256" key="3">
    <source>
        <dbReference type="ARBA" id="ARBA00022771"/>
    </source>
</evidence>
<feature type="compositionally biased region" description="Basic residues" evidence="6">
    <location>
        <begin position="169"/>
        <end position="178"/>
    </location>
</feature>
<evidence type="ECO:0000256" key="1">
    <source>
        <dbReference type="ARBA" id="ARBA00004123"/>
    </source>
</evidence>